<evidence type="ECO:0000259" key="2">
    <source>
        <dbReference type="Pfam" id="PF05225"/>
    </source>
</evidence>
<dbReference type="Gene3D" id="1.10.10.60">
    <property type="entry name" value="Homeodomain-like"/>
    <property type="match status" value="1"/>
</dbReference>
<dbReference type="InterPro" id="IPR009057">
    <property type="entry name" value="Homeodomain-like_sf"/>
</dbReference>
<proteinExistence type="predicted"/>
<dbReference type="OrthoDB" id="6774475at2759"/>
<gene>
    <name evidence="3" type="ORF">J437_LFUL009989</name>
</gene>
<comment type="subcellular location">
    <subcellularLocation>
        <location evidence="1">Nucleus</location>
    </subcellularLocation>
</comment>
<dbReference type="InterPro" id="IPR007889">
    <property type="entry name" value="HTH_Psq"/>
</dbReference>
<dbReference type="EMBL" id="KZ308842">
    <property type="protein sequence ID" value="KAG8234750.1"/>
    <property type="molecule type" value="Genomic_DNA"/>
</dbReference>
<protein>
    <recommendedName>
        <fullName evidence="2">HTH psq-type domain-containing protein</fullName>
    </recommendedName>
</protein>
<reference evidence="3" key="2">
    <citation type="submission" date="2017-10" db="EMBL/GenBank/DDBJ databases">
        <title>Ladona fulva Genome sequencing and assembly.</title>
        <authorList>
            <person name="Murali S."/>
            <person name="Richards S."/>
            <person name="Bandaranaike D."/>
            <person name="Bellair M."/>
            <person name="Blankenburg K."/>
            <person name="Chao H."/>
            <person name="Dinh H."/>
            <person name="Doddapaneni H."/>
            <person name="Dugan-Rocha S."/>
            <person name="Elkadiri S."/>
            <person name="Gnanaolivu R."/>
            <person name="Hernandez B."/>
            <person name="Skinner E."/>
            <person name="Javaid M."/>
            <person name="Lee S."/>
            <person name="Li M."/>
            <person name="Ming W."/>
            <person name="Munidasa M."/>
            <person name="Muniz J."/>
            <person name="Nguyen L."/>
            <person name="Hughes D."/>
            <person name="Osuji N."/>
            <person name="Pu L.-L."/>
            <person name="Puazo M."/>
            <person name="Qu C."/>
            <person name="Quiroz J."/>
            <person name="Raj R."/>
            <person name="Weissenberger G."/>
            <person name="Xin Y."/>
            <person name="Zou X."/>
            <person name="Han Y."/>
            <person name="Worley K."/>
            <person name="Muzny D."/>
            <person name="Gibbs R."/>
        </authorList>
    </citation>
    <scope>NUCLEOTIDE SEQUENCE</scope>
    <source>
        <strain evidence="3">Sampled in the wild</strain>
    </source>
</reference>
<name>A0A8K0KJC5_LADFU</name>
<feature type="domain" description="HTH psq-type" evidence="2">
    <location>
        <begin position="18"/>
        <end position="53"/>
    </location>
</feature>
<comment type="caution">
    <text evidence="3">The sequence shown here is derived from an EMBL/GenBank/DDBJ whole genome shotgun (WGS) entry which is preliminary data.</text>
</comment>
<evidence type="ECO:0000313" key="4">
    <source>
        <dbReference type="Proteomes" id="UP000792457"/>
    </source>
</evidence>
<keyword evidence="4" id="KW-1185">Reference proteome</keyword>
<dbReference type="GO" id="GO:0003677">
    <property type="term" value="F:DNA binding"/>
    <property type="evidence" value="ECO:0007669"/>
    <property type="project" value="InterPro"/>
</dbReference>
<evidence type="ECO:0000313" key="3">
    <source>
        <dbReference type="EMBL" id="KAG8234750.1"/>
    </source>
</evidence>
<reference evidence="3" key="1">
    <citation type="submission" date="2013-04" db="EMBL/GenBank/DDBJ databases">
        <authorList>
            <person name="Qu J."/>
            <person name="Murali S.C."/>
            <person name="Bandaranaike D."/>
            <person name="Bellair M."/>
            <person name="Blankenburg K."/>
            <person name="Chao H."/>
            <person name="Dinh H."/>
            <person name="Doddapaneni H."/>
            <person name="Downs B."/>
            <person name="Dugan-Rocha S."/>
            <person name="Elkadiri S."/>
            <person name="Gnanaolivu R.D."/>
            <person name="Hernandez B."/>
            <person name="Javaid M."/>
            <person name="Jayaseelan J.C."/>
            <person name="Lee S."/>
            <person name="Li M."/>
            <person name="Ming W."/>
            <person name="Munidasa M."/>
            <person name="Muniz J."/>
            <person name="Nguyen L."/>
            <person name="Ongeri F."/>
            <person name="Osuji N."/>
            <person name="Pu L.-L."/>
            <person name="Puazo M."/>
            <person name="Qu C."/>
            <person name="Quiroz J."/>
            <person name="Raj R."/>
            <person name="Weissenberger G."/>
            <person name="Xin Y."/>
            <person name="Zou X."/>
            <person name="Han Y."/>
            <person name="Richards S."/>
            <person name="Worley K."/>
            <person name="Muzny D."/>
            <person name="Gibbs R."/>
        </authorList>
    </citation>
    <scope>NUCLEOTIDE SEQUENCE</scope>
    <source>
        <strain evidence="3">Sampled in the wild</strain>
    </source>
</reference>
<dbReference type="Proteomes" id="UP000792457">
    <property type="component" value="Unassembled WGS sequence"/>
</dbReference>
<dbReference type="Pfam" id="PF05225">
    <property type="entry name" value="HTH_psq"/>
    <property type="match status" value="1"/>
</dbReference>
<organism evidence="3 4">
    <name type="scientific">Ladona fulva</name>
    <name type="common">Scarce chaser dragonfly</name>
    <name type="synonym">Libellula fulva</name>
    <dbReference type="NCBI Taxonomy" id="123851"/>
    <lineage>
        <taxon>Eukaryota</taxon>
        <taxon>Metazoa</taxon>
        <taxon>Ecdysozoa</taxon>
        <taxon>Arthropoda</taxon>
        <taxon>Hexapoda</taxon>
        <taxon>Insecta</taxon>
        <taxon>Pterygota</taxon>
        <taxon>Palaeoptera</taxon>
        <taxon>Odonata</taxon>
        <taxon>Epiprocta</taxon>
        <taxon>Anisoptera</taxon>
        <taxon>Libelluloidea</taxon>
        <taxon>Libellulidae</taxon>
        <taxon>Ladona</taxon>
    </lineage>
</organism>
<evidence type="ECO:0000256" key="1">
    <source>
        <dbReference type="ARBA" id="ARBA00004123"/>
    </source>
</evidence>
<dbReference type="GO" id="GO:0005634">
    <property type="term" value="C:nucleus"/>
    <property type="evidence" value="ECO:0007669"/>
    <property type="project" value="UniProtKB-SubCell"/>
</dbReference>
<sequence>MVRTYNRKTDRQKWDINAMELAVEAVSSSKMGFLKAFKQFNIPKSSIERYVKKAKNNPDYKVDKSDGKYKNVFTPEQEELVSYLKTM</sequence>
<dbReference type="AlphaFoldDB" id="A0A8K0KJC5"/>
<dbReference type="SUPFAM" id="SSF46689">
    <property type="entry name" value="Homeodomain-like"/>
    <property type="match status" value="1"/>
</dbReference>
<accession>A0A8K0KJC5</accession>